<comment type="caution">
    <text evidence="3">The sequence shown here is derived from an EMBL/GenBank/DDBJ whole genome shotgun (WGS) entry which is preliminary data.</text>
</comment>
<dbReference type="EMBL" id="JACCAA010000001">
    <property type="protein sequence ID" value="NYG59624.1"/>
    <property type="molecule type" value="Genomic_DNA"/>
</dbReference>
<keyword evidence="3" id="KW-0238">DNA-binding</keyword>
<gene>
    <name evidence="3" type="ORF">BJ980_002547</name>
</gene>
<evidence type="ECO:0000313" key="3">
    <source>
        <dbReference type="EMBL" id="NYG59624.1"/>
    </source>
</evidence>
<dbReference type="InterPro" id="IPR018309">
    <property type="entry name" value="Tscrpt_reg_PadR_C"/>
</dbReference>
<dbReference type="InterPro" id="IPR036388">
    <property type="entry name" value="WH-like_DNA-bd_sf"/>
</dbReference>
<dbReference type="PANTHER" id="PTHR43252">
    <property type="entry name" value="TRANSCRIPTIONAL REGULATOR YQJI"/>
    <property type="match status" value="1"/>
</dbReference>
<dbReference type="GO" id="GO:0003677">
    <property type="term" value="F:DNA binding"/>
    <property type="evidence" value="ECO:0007669"/>
    <property type="project" value="UniProtKB-KW"/>
</dbReference>
<dbReference type="SUPFAM" id="SSF46785">
    <property type="entry name" value="Winged helix' DNA-binding domain"/>
    <property type="match status" value="1"/>
</dbReference>
<name>A0A7Y9UU03_9ACTN</name>
<evidence type="ECO:0000313" key="4">
    <source>
        <dbReference type="Proteomes" id="UP000540656"/>
    </source>
</evidence>
<sequence length="187" mass="21508">MALEHALLVSLSERTASGLELTRRFDKSIGHFWTASHQQIYRVLGRMERDGWVRSEVVAQQGRPDKKVYEVTEPGRLELERWLAEPTAVEPLRSELMVKFRGASYGDRAALIEQARAKLVEHTQRLALYESMEARDYPDPPALTGRELDIYLVLRGGVRMEQFWIDWLTDYLQAHEPAVVARRTGSS</sequence>
<feature type="domain" description="Transcription regulator PadR N-terminal" evidence="1">
    <location>
        <begin position="7"/>
        <end position="80"/>
    </location>
</feature>
<protein>
    <submittedName>
        <fullName evidence="3">DNA-binding PadR family transcriptional regulator</fullName>
    </submittedName>
</protein>
<dbReference type="Proteomes" id="UP000540656">
    <property type="component" value="Unassembled WGS sequence"/>
</dbReference>
<dbReference type="PANTHER" id="PTHR43252:SF4">
    <property type="entry name" value="TRANSCRIPTIONAL REGULATORY PROTEIN"/>
    <property type="match status" value="1"/>
</dbReference>
<dbReference type="Pfam" id="PF10400">
    <property type="entry name" value="Vir_act_alpha_C"/>
    <property type="match status" value="1"/>
</dbReference>
<dbReference type="Pfam" id="PF03551">
    <property type="entry name" value="PadR"/>
    <property type="match status" value="1"/>
</dbReference>
<feature type="domain" description="Transcription regulator PadR C-terminal" evidence="2">
    <location>
        <begin position="92"/>
        <end position="174"/>
    </location>
</feature>
<dbReference type="RefSeq" id="WP_179502650.1">
    <property type="nucleotide sequence ID" value="NZ_JACCAA010000001.1"/>
</dbReference>
<dbReference type="InterPro" id="IPR036390">
    <property type="entry name" value="WH_DNA-bd_sf"/>
</dbReference>
<reference evidence="3 4" key="1">
    <citation type="submission" date="2020-07" db="EMBL/GenBank/DDBJ databases">
        <title>Sequencing the genomes of 1000 actinobacteria strains.</title>
        <authorList>
            <person name="Klenk H.-P."/>
        </authorList>
    </citation>
    <scope>NUCLEOTIDE SEQUENCE [LARGE SCALE GENOMIC DNA]</scope>
    <source>
        <strain evidence="3 4">DSM 23819</strain>
    </source>
</reference>
<organism evidence="3 4">
    <name type="scientific">Nocardioides daedukensis</name>
    <dbReference type="NCBI Taxonomy" id="634462"/>
    <lineage>
        <taxon>Bacteria</taxon>
        <taxon>Bacillati</taxon>
        <taxon>Actinomycetota</taxon>
        <taxon>Actinomycetes</taxon>
        <taxon>Propionibacteriales</taxon>
        <taxon>Nocardioidaceae</taxon>
        <taxon>Nocardioides</taxon>
    </lineage>
</organism>
<evidence type="ECO:0000259" key="1">
    <source>
        <dbReference type="Pfam" id="PF03551"/>
    </source>
</evidence>
<keyword evidence="4" id="KW-1185">Reference proteome</keyword>
<proteinExistence type="predicted"/>
<dbReference type="AlphaFoldDB" id="A0A7Y9UU03"/>
<evidence type="ECO:0000259" key="2">
    <source>
        <dbReference type="Pfam" id="PF10400"/>
    </source>
</evidence>
<accession>A0A7Y9UU03</accession>
<dbReference type="Gene3D" id="6.10.140.190">
    <property type="match status" value="1"/>
</dbReference>
<dbReference type="Gene3D" id="1.10.10.10">
    <property type="entry name" value="Winged helix-like DNA-binding domain superfamily/Winged helix DNA-binding domain"/>
    <property type="match status" value="1"/>
</dbReference>
<dbReference type="InterPro" id="IPR005149">
    <property type="entry name" value="Tscrpt_reg_PadR_N"/>
</dbReference>